<proteinExistence type="predicted"/>
<gene>
    <name evidence="2" type="primary">Acey_s0491.g2394</name>
    <name evidence="2" type="ORF">Y032_0491g2394</name>
</gene>
<protein>
    <submittedName>
        <fullName evidence="2">Uncharacterized protein</fullName>
    </submittedName>
</protein>
<dbReference type="Proteomes" id="UP000024635">
    <property type="component" value="Unassembled WGS sequence"/>
</dbReference>
<dbReference type="EMBL" id="JARK01000091">
    <property type="protein sequence ID" value="EYC43501.1"/>
    <property type="molecule type" value="Genomic_DNA"/>
</dbReference>
<dbReference type="AlphaFoldDB" id="A0A016WV82"/>
<sequence length="88" mass="10040">MEGKEVVIQIEHVSRQRSYWTLHTGWSQKQKQTVNFVKNFIFMDLANKTSPGIFPLVSDCTLATEIGKNSASEKNRKMEMHGLSLESP</sequence>
<reference evidence="3" key="1">
    <citation type="journal article" date="2015" name="Nat. Genet.">
        <title>The genome and transcriptome of the zoonotic hookworm Ancylostoma ceylanicum identify infection-specific gene families.</title>
        <authorList>
            <person name="Schwarz E.M."/>
            <person name="Hu Y."/>
            <person name="Antoshechkin I."/>
            <person name="Miller M.M."/>
            <person name="Sternberg P.W."/>
            <person name="Aroian R.V."/>
        </authorList>
    </citation>
    <scope>NUCLEOTIDE SEQUENCE</scope>
    <source>
        <strain evidence="3">HY135</strain>
    </source>
</reference>
<evidence type="ECO:0000256" key="1">
    <source>
        <dbReference type="SAM" id="MobiDB-lite"/>
    </source>
</evidence>
<feature type="compositionally biased region" description="Basic and acidic residues" evidence="1">
    <location>
        <begin position="71"/>
        <end position="80"/>
    </location>
</feature>
<feature type="region of interest" description="Disordered" evidence="1">
    <location>
        <begin position="69"/>
        <end position="88"/>
    </location>
</feature>
<name>A0A016WV82_9BILA</name>
<comment type="caution">
    <text evidence="2">The sequence shown here is derived from an EMBL/GenBank/DDBJ whole genome shotgun (WGS) entry which is preliminary data.</text>
</comment>
<accession>A0A016WV82</accession>
<organism evidence="2 3">
    <name type="scientific">Ancylostoma ceylanicum</name>
    <dbReference type="NCBI Taxonomy" id="53326"/>
    <lineage>
        <taxon>Eukaryota</taxon>
        <taxon>Metazoa</taxon>
        <taxon>Ecdysozoa</taxon>
        <taxon>Nematoda</taxon>
        <taxon>Chromadorea</taxon>
        <taxon>Rhabditida</taxon>
        <taxon>Rhabditina</taxon>
        <taxon>Rhabditomorpha</taxon>
        <taxon>Strongyloidea</taxon>
        <taxon>Ancylostomatidae</taxon>
        <taxon>Ancylostomatinae</taxon>
        <taxon>Ancylostoma</taxon>
    </lineage>
</organism>
<keyword evidence="3" id="KW-1185">Reference proteome</keyword>
<evidence type="ECO:0000313" key="3">
    <source>
        <dbReference type="Proteomes" id="UP000024635"/>
    </source>
</evidence>
<evidence type="ECO:0000313" key="2">
    <source>
        <dbReference type="EMBL" id="EYC43501.1"/>
    </source>
</evidence>